<feature type="transmembrane region" description="Helical" evidence="1">
    <location>
        <begin position="84"/>
        <end position="106"/>
    </location>
</feature>
<sequence>MDATSNWYGAVQAHPGFSGPLPTRPSAPTRWPVWRIIDLVATISLFMVYAVEMLAVLYFSVFWVMATDSCGAGGCDYDKLTTAYVLNDVCGIIVYPITLVVGVVLLVRGRPAFWLPILGGAVQVALLAAALGQLAGVSPA</sequence>
<evidence type="ECO:0000256" key="1">
    <source>
        <dbReference type="SAM" id="Phobius"/>
    </source>
</evidence>
<dbReference type="OrthoDB" id="4774822at2"/>
<dbReference type="Proteomes" id="UP000319375">
    <property type="component" value="Unassembled WGS sequence"/>
</dbReference>
<keyword evidence="1" id="KW-0812">Transmembrane</keyword>
<protein>
    <recommendedName>
        <fullName evidence="4">Integral membrane protein</fullName>
    </recommendedName>
</protein>
<evidence type="ECO:0000313" key="2">
    <source>
        <dbReference type="EMBL" id="TWS30757.1"/>
    </source>
</evidence>
<dbReference type="EMBL" id="VIGX01000001">
    <property type="protein sequence ID" value="TWS30757.1"/>
    <property type="molecule type" value="Genomic_DNA"/>
</dbReference>
<evidence type="ECO:0000313" key="3">
    <source>
        <dbReference type="Proteomes" id="UP000319375"/>
    </source>
</evidence>
<evidence type="ECO:0008006" key="4">
    <source>
        <dbReference type="Google" id="ProtNLM"/>
    </source>
</evidence>
<name>A0A5C5S5J7_9ACTN</name>
<feature type="transmembrane region" description="Helical" evidence="1">
    <location>
        <begin position="113"/>
        <end position="135"/>
    </location>
</feature>
<feature type="transmembrane region" description="Helical" evidence="1">
    <location>
        <begin position="39"/>
        <end position="64"/>
    </location>
</feature>
<keyword evidence="3" id="KW-1185">Reference proteome</keyword>
<keyword evidence="1" id="KW-0472">Membrane</keyword>
<dbReference type="RefSeq" id="WP_146485389.1">
    <property type="nucleotide sequence ID" value="NZ_VIGX01000001.1"/>
</dbReference>
<proteinExistence type="predicted"/>
<accession>A0A5C5S5J7</accession>
<dbReference type="AlphaFoldDB" id="A0A5C5S5J7"/>
<reference evidence="2 3" key="1">
    <citation type="submission" date="2019-06" db="EMBL/GenBank/DDBJ databases">
        <title>Tsukamurella conjunctivitidis sp. nov., Tsukamurella assacharolytica sp. nov. and Tsukamurella sputae sp. nov. isolated from patients with conjunctivitis, bacteraemia (lymphoma) and respiratory infection (sputum) in Hong Kong.</title>
        <authorList>
            <person name="Teng J.L.L."/>
            <person name="Lee H.H."/>
            <person name="Fong J.Y.H."/>
            <person name="Fok K.M.N."/>
            <person name="Lau S.K.P."/>
            <person name="Woo P.C.Y."/>
        </authorList>
    </citation>
    <scope>NUCLEOTIDE SEQUENCE [LARGE SCALE GENOMIC DNA]</scope>
    <source>
        <strain evidence="2 3">HKU72</strain>
    </source>
</reference>
<organism evidence="2 3">
    <name type="scientific">Tsukamurella conjunctivitidis</name>
    <dbReference type="NCBI Taxonomy" id="2592068"/>
    <lineage>
        <taxon>Bacteria</taxon>
        <taxon>Bacillati</taxon>
        <taxon>Actinomycetota</taxon>
        <taxon>Actinomycetes</taxon>
        <taxon>Mycobacteriales</taxon>
        <taxon>Tsukamurellaceae</taxon>
        <taxon>Tsukamurella</taxon>
    </lineage>
</organism>
<keyword evidence="1" id="KW-1133">Transmembrane helix</keyword>
<comment type="caution">
    <text evidence="2">The sequence shown here is derived from an EMBL/GenBank/DDBJ whole genome shotgun (WGS) entry which is preliminary data.</text>
</comment>
<gene>
    <name evidence="2" type="ORF">FK530_02530</name>
</gene>